<dbReference type="RefSeq" id="WP_253329122.1">
    <property type="nucleotide sequence ID" value="NZ_JAMYXC010000024.1"/>
</dbReference>
<evidence type="ECO:0000313" key="3">
    <source>
        <dbReference type="Proteomes" id="UP001139477"/>
    </source>
</evidence>
<dbReference type="InterPro" id="IPR029058">
    <property type="entry name" value="AB_hydrolase_fold"/>
</dbReference>
<dbReference type="GO" id="GO:0016787">
    <property type="term" value="F:hydrolase activity"/>
    <property type="evidence" value="ECO:0007669"/>
    <property type="project" value="UniProtKB-KW"/>
</dbReference>
<name>A0A9X2FNG8_9RHOB</name>
<dbReference type="Gene3D" id="3.40.50.1820">
    <property type="entry name" value="alpha/beta hydrolase"/>
    <property type="match status" value="1"/>
</dbReference>
<protein>
    <submittedName>
        <fullName evidence="2">Alpha/beta hydrolase</fullName>
    </submittedName>
</protein>
<dbReference type="InterPro" id="IPR050266">
    <property type="entry name" value="AB_hydrolase_sf"/>
</dbReference>
<dbReference type="InterPro" id="IPR000073">
    <property type="entry name" value="AB_hydrolase_1"/>
</dbReference>
<evidence type="ECO:0000259" key="1">
    <source>
        <dbReference type="Pfam" id="PF12697"/>
    </source>
</evidence>
<dbReference type="PANTHER" id="PTHR43798">
    <property type="entry name" value="MONOACYLGLYCEROL LIPASE"/>
    <property type="match status" value="1"/>
</dbReference>
<feature type="domain" description="AB hydrolase-1" evidence="1">
    <location>
        <begin position="23"/>
        <end position="264"/>
    </location>
</feature>
<dbReference type="Pfam" id="PF12697">
    <property type="entry name" value="Abhydrolase_6"/>
    <property type="match status" value="1"/>
</dbReference>
<reference evidence="2" key="1">
    <citation type="submission" date="2022-06" db="EMBL/GenBank/DDBJ databases">
        <title>Limimaricola sediminis sp. nov., isolated from an intertidal sediment.</title>
        <authorList>
            <person name="Shao X."/>
        </authorList>
    </citation>
    <scope>NUCLEOTIDE SEQUENCE</scope>
    <source>
        <strain evidence="2">ASW11-118</strain>
    </source>
</reference>
<proteinExistence type="predicted"/>
<dbReference type="EMBL" id="JAMYXC010000024">
    <property type="protein sequence ID" value="MCP1167210.1"/>
    <property type="molecule type" value="Genomic_DNA"/>
</dbReference>
<accession>A0A9X2FNG8</accession>
<gene>
    <name evidence="2" type="ORF">NHG85_01490</name>
</gene>
<dbReference type="AlphaFoldDB" id="A0A9X2FNG8"/>
<comment type="caution">
    <text evidence="2">The sequence shown here is derived from an EMBL/GenBank/DDBJ whole genome shotgun (WGS) entry which is preliminary data.</text>
</comment>
<keyword evidence="3" id="KW-1185">Reference proteome</keyword>
<organism evidence="2 3">
    <name type="scientific">Limimaricola litoreus</name>
    <dbReference type="NCBI Taxonomy" id="2955316"/>
    <lineage>
        <taxon>Bacteria</taxon>
        <taxon>Pseudomonadati</taxon>
        <taxon>Pseudomonadota</taxon>
        <taxon>Alphaproteobacteria</taxon>
        <taxon>Rhodobacterales</taxon>
        <taxon>Paracoccaceae</taxon>
        <taxon>Limimaricola</taxon>
    </lineage>
</organism>
<dbReference type="GO" id="GO:0016020">
    <property type="term" value="C:membrane"/>
    <property type="evidence" value="ECO:0007669"/>
    <property type="project" value="TreeGrafter"/>
</dbReference>
<evidence type="ECO:0000313" key="2">
    <source>
        <dbReference type="EMBL" id="MCP1167210.1"/>
    </source>
</evidence>
<dbReference type="SUPFAM" id="SSF53474">
    <property type="entry name" value="alpha/beta-Hydrolases"/>
    <property type="match status" value="1"/>
</dbReference>
<dbReference type="Proteomes" id="UP001139477">
    <property type="component" value="Unassembled WGS sequence"/>
</dbReference>
<keyword evidence="2" id="KW-0378">Hydrolase</keyword>
<dbReference type="PANTHER" id="PTHR43798:SF20">
    <property type="entry name" value="2-SUCCINYL-6-HYDROXY-2,4-CYCLOHEXADIENE-1-CARBOXYLATE SYNTHASE-RELATED"/>
    <property type="match status" value="1"/>
</dbReference>
<sequence length="280" mass="30561">MPRFAAEDGVGLHYLDEGEGLPLLCLPGLSRNAADFDHVAPHLGGVRLIRPDYRGRGRSDRADPASYTVGQEARDVLALMDHLRLERAAILGTSRGGLIAMVLAASAKHRLIGVALNDIGPEIAPAGLETIEGYLGRRPAQKTWEEAARFRAKTWTGFEDVPHARWLAEVRAQYEETPKGLELRYDPKLREAVLDGAVQPAPDLWPLFEALSGLPLALIRGANSELLTAETAQEMRRRNPGMIFAEVPGRGHVPFLDEPSSLAALQGWLAKCRSAEEDGL</sequence>